<dbReference type="InterPro" id="IPR002509">
    <property type="entry name" value="NODB_dom"/>
</dbReference>
<sequence length="189" mass="21026">MTGLVWFGPKTNNAVYITIDDGWFPSQRVLQLMQRTHLPVTAFLIKDAVQEHLSYWKAFVAAGGIIEDHTVSHPPLTSVSPAEMYYQWHTPIVDYKSWFGATPTLGRPPYGAVNSEVMKEAQAAGLQHLIMWSAVVDAKGMQTWNNGPLQPGDIILLHWDPGLYTELSKLLAVIHADHLTPESLPQALS</sequence>
<dbReference type="Gene3D" id="3.20.20.370">
    <property type="entry name" value="Glycoside hydrolase/deacetylase"/>
    <property type="match status" value="1"/>
</dbReference>
<accession>A0A7Y0Q3R9</accession>
<dbReference type="EMBL" id="JABBVZ010000046">
    <property type="protein sequence ID" value="NMP23281.1"/>
    <property type="molecule type" value="Genomic_DNA"/>
</dbReference>
<dbReference type="InterPro" id="IPR011330">
    <property type="entry name" value="Glyco_hydro/deAcase_b/a-brl"/>
</dbReference>
<dbReference type="InterPro" id="IPR050248">
    <property type="entry name" value="Polysacc_deacetylase_ArnD"/>
</dbReference>
<dbReference type="GO" id="GO:0016810">
    <property type="term" value="F:hydrolase activity, acting on carbon-nitrogen (but not peptide) bonds"/>
    <property type="evidence" value="ECO:0007669"/>
    <property type="project" value="InterPro"/>
</dbReference>
<dbReference type="SUPFAM" id="SSF88713">
    <property type="entry name" value="Glycoside hydrolase/deacetylase"/>
    <property type="match status" value="1"/>
</dbReference>
<dbReference type="PANTHER" id="PTHR10587">
    <property type="entry name" value="GLYCOSYL TRANSFERASE-RELATED"/>
    <property type="match status" value="1"/>
</dbReference>
<dbReference type="CDD" id="cd10917">
    <property type="entry name" value="CE4_NodB_like_6s_7s"/>
    <property type="match status" value="1"/>
</dbReference>
<dbReference type="GO" id="GO:0005975">
    <property type="term" value="P:carbohydrate metabolic process"/>
    <property type="evidence" value="ECO:0007669"/>
    <property type="project" value="InterPro"/>
</dbReference>
<dbReference type="Pfam" id="PF01522">
    <property type="entry name" value="Polysacc_deac_1"/>
    <property type="match status" value="1"/>
</dbReference>
<gene>
    <name evidence="2" type="ORF">HIJ39_13125</name>
</gene>
<evidence type="ECO:0000313" key="3">
    <source>
        <dbReference type="Proteomes" id="UP000533476"/>
    </source>
</evidence>
<dbReference type="Proteomes" id="UP000533476">
    <property type="component" value="Unassembled WGS sequence"/>
</dbReference>
<feature type="domain" description="NodB homology" evidence="1">
    <location>
        <begin position="13"/>
        <end position="189"/>
    </location>
</feature>
<dbReference type="PROSITE" id="PS51677">
    <property type="entry name" value="NODB"/>
    <property type="match status" value="1"/>
</dbReference>
<comment type="caution">
    <text evidence="2">The sequence shown here is derived from an EMBL/GenBank/DDBJ whole genome shotgun (WGS) entry which is preliminary data.</text>
</comment>
<evidence type="ECO:0000313" key="2">
    <source>
        <dbReference type="EMBL" id="NMP23281.1"/>
    </source>
</evidence>
<name>A0A7Y0Q3R9_9FIRM</name>
<dbReference type="AlphaFoldDB" id="A0A7Y0Q3R9"/>
<organism evidence="2 3">
    <name type="scientific">Sulfobacillus harzensis</name>
    <dbReference type="NCBI Taxonomy" id="2729629"/>
    <lineage>
        <taxon>Bacteria</taxon>
        <taxon>Bacillati</taxon>
        <taxon>Bacillota</taxon>
        <taxon>Clostridia</taxon>
        <taxon>Eubacteriales</taxon>
        <taxon>Clostridiales Family XVII. Incertae Sedis</taxon>
        <taxon>Sulfobacillus</taxon>
    </lineage>
</organism>
<dbReference type="RefSeq" id="WP_169100412.1">
    <property type="nucleotide sequence ID" value="NZ_JABBVZ010000046.1"/>
</dbReference>
<reference evidence="2 3" key="1">
    <citation type="submission" date="2020-04" db="EMBL/GenBank/DDBJ databases">
        <authorList>
            <person name="Zhang R."/>
            <person name="Schippers A."/>
        </authorList>
    </citation>
    <scope>NUCLEOTIDE SEQUENCE [LARGE SCALE GENOMIC DNA]</scope>
    <source>
        <strain evidence="2 3">DSM 109850</strain>
    </source>
</reference>
<proteinExistence type="predicted"/>
<dbReference type="PANTHER" id="PTHR10587:SF134">
    <property type="entry name" value="SECRETED PROTEIN"/>
    <property type="match status" value="1"/>
</dbReference>
<evidence type="ECO:0000259" key="1">
    <source>
        <dbReference type="PROSITE" id="PS51677"/>
    </source>
</evidence>
<keyword evidence="3" id="KW-1185">Reference proteome</keyword>
<protein>
    <submittedName>
        <fullName evidence="2">Polysaccharide deacetylase family protein</fullName>
    </submittedName>
</protein>